<protein>
    <submittedName>
        <fullName evidence="1">Uncharacterized protein</fullName>
    </submittedName>
</protein>
<evidence type="ECO:0000313" key="1">
    <source>
        <dbReference type="EMBL" id="CAK9324135.1"/>
    </source>
</evidence>
<accession>A0ABP0YUD3</accession>
<evidence type="ECO:0000313" key="2">
    <source>
        <dbReference type="Proteomes" id="UP001642487"/>
    </source>
</evidence>
<feature type="non-terminal residue" evidence="1">
    <location>
        <position position="1"/>
    </location>
</feature>
<organism evidence="1 2">
    <name type="scientific">Citrullus colocynthis</name>
    <name type="common">colocynth</name>
    <dbReference type="NCBI Taxonomy" id="252529"/>
    <lineage>
        <taxon>Eukaryota</taxon>
        <taxon>Viridiplantae</taxon>
        <taxon>Streptophyta</taxon>
        <taxon>Embryophyta</taxon>
        <taxon>Tracheophyta</taxon>
        <taxon>Spermatophyta</taxon>
        <taxon>Magnoliopsida</taxon>
        <taxon>eudicotyledons</taxon>
        <taxon>Gunneridae</taxon>
        <taxon>Pentapetalae</taxon>
        <taxon>rosids</taxon>
        <taxon>fabids</taxon>
        <taxon>Cucurbitales</taxon>
        <taxon>Cucurbitaceae</taxon>
        <taxon>Benincaseae</taxon>
        <taxon>Citrullus</taxon>
    </lineage>
</organism>
<dbReference type="EMBL" id="OZ021740">
    <property type="protein sequence ID" value="CAK9324135.1"/>
    <property type="molecule type" value="Genomic_DNA"/>
</dbReference>
<proteinExistence type="predicted"/>
<dbReference type="Proteomes" id="UP001642487">
    <property type="component" value="Chromosome 6"/>
</dbReference>
<feature type="non-terminal residue" evidence="1">
    <location>
        <position position="52"/>
    </location>
</feature>
<keyword evidence="2" id="KW-1185">Reference proteome</keyword>
<sequence>YGTVTCLGAATTLFPERTKLLRYPGNSTALKRPDALKTGRKRICNNTAALSQ</sequence>
<gene>
    <name evidence="1" type="ORF">CITCOLO1_LOCUS16360</name>
</gene>
<reference evidence="1 2" key="1">
    <citation type="submission" date="2024-03" db="EMBL/GenBank/DDBJ databases">
        <authorList>
            <person name="Gkanogiannis A."/>
            <person name="Becerra Lopez-Lavalle L."/>
        </authorList>
    </citation>
    <scope>NUCLEOTIDE SEQUENCE [LARGE SCALE GENOMIC DNA]</scope>
</reference>
<name>A0ABP0YUD3_9ROSI</name>